<dbReference type="InterPro" id="IPR029787">
    <property type="entry name" value="Nucleotide_cyclase"/>
</dbReference>
<reference evidence="4 5" key="1">
    <citation type="submission" date="2018-02" db="EMBL/GenBank/DDBJ databases">
        <title>Draft Genome of Achromobacter spanius stain 6.</title>
        <authorList>
            <person name="Gunasekera T.S."/>
            <person name="Radwan O."/>
            <person name="Ruiz O.N."/>
        </authorList>
    </citation>
    <scope>NUCLEOTIDE SEQUENCE [LARGE SCALE GENOMIC DNA]</scope>
    <source>
        <strain evidence="4 5">6</strain>
    </source>
</reference>
<dbReference type="AlphaFoldDB" id="A0A2S5GMT8"/>
<organism evidence="4 5">
    <name type="scientific">Achromobacter spanius</name>
    <dbReference type="NCBI Taxonomy" id="217203"/>
    <lineage>
        <taxon>Bacteria</taxon>
        <taxon>Pseudomonadati</taxon>
        <taxon>Pseudomonadota</taxon>
        <taxon>Betaproteobacteria</taxon>
        <taxon>Burkholderiales</taxon>
        <taxon>Alcaligenaceae</taxon>
        <taxon>Achromobacter</taxon>
    </lineage>
</organism>
<dbReference type="InterPro" id="IPR000160">
    <property type="entry name" value="GGDEF_dom"/>
</dbReference>
<dbReference type="SMART" id="SM00267">
    <property type="entry name" value="GGDEF"/>
    <property type="match status" value="1"/>
</dbReference>
<dbReference type="EMBL" id="PREU01000010">
    <property type="protein sequence ID" value="PPA74163.1"/>
    <property type="molecule type" value="Genomic_DNA"/>
</dbReference>
<proteinExistence type="predicted"/>
<evidence type="ECO:0000256" key="1">
    <source>
        <dbReference type="ARBA" id="ARBA00012528"/>
    </source>
</evidence>
<feature type="domain" description="GGDEF" evidence="3">
    <location>
        <begin position="131"/>
        <end position="264"/>
    </location>
</feature>
<dbReference type="GO" id="GO:0043709">
    <property type="term" value="P:cell adhesion involved in single-species biofilm formation"/>
    <property type="evidence" value="ECO:0007669"/>
    <property type="project" value="TreeGrafter"/>
</dbReference>
<protein>
    <recommendedName>
        <fullName evidence="1">diguanylate cyclase</fullName>
        <ecNumber evidence="1">2.7.7.65</ecNumber>
    </recommendedName>
</protein>
<name>A0A2S5GMT8_9BURK</name>
<accession>A0A2S5GMT8</accession>
<dbReference type="PANTHER" id="PTHR45138:SF9">
    <property type="entry name" value="DIGUANYLATE CYCLASE DGCM-RELATED"/>
    <property type="match status" value="1"/>
</dbReference>
<dbReference type="NCBIfam" id="NF038266">
    <property type="entry name" value="diguan_SiaD"/>
    <property type="match status" value="1"/>
</dbReference>
<dbReference type="NCBIfam" id="TIGR00254">
    <property type="entry name" value="GGDEF"/>
    <property type="match status" value="1"/>
</dbReference>
<dbReference type="GO" id="GO:1902201">
    <property type="term" value="P:negative regulation of bacterial-type flagellum-dependent cell motility"/>
    <property type="evidence" value="ECO:0007669"/>
    <property type="project" value="TreeGrafter"/>
</dbReference>
<dbReference type="InterPro" id="IPR050469">
    <property type="entry name" value="Diguanylate_Cyclase"/>
</dbReference>
<dbReference type="GO" id="GO:0052621">
    <property type="term" value="F:diguanylate cyclase activity"/>
    <property type="evidence" value="ECO:0007669"/>
    <property type="project" value="UniProtKB-EC"/>
</dbReference>
<dbReference type="OrthoDB" id="9813903at2"/>
<gene>
    <name evidence="4" type="ORF">C4E15_20635</name>
</gene>
<evidence type="ECO:0000256" key="2">
    <source>
        <dbReference type="ARBA" id="ARBA00034247"/>
    </source>
</evidence>
<dbReference type="FunFam" id="3.30.70.270:FF:000001">
    <property type="entry name" value="Diguanylate cyclase domain protein"/>
    <property type="match status" value="1"/>
</dbReference>
<comment type="caution">
    <text evidence="4">The sequence shown here is derived from an EMBL/GenBank/DDBJ whole genome shotgun (WGS) entry which is preliminary data.</text>
</comment>
<evidence type="ECO:0000313" key="5">
    <source>
        <dbReference type="Proteomes" id="UP000239990"/>
    </source>
</evidence>
<dbReference type="RefSeq" id="WP_104144761.1">
    <property type="nucleotide sequence ID" value="NZ_PREU01000010.1"/>
</dbReference>
<dbReference type="CDD" id="cd01949">
    <property type="entry name" value="GGDEF"/>
    <property type="match status" value="1"/>
</dbReference>
<sequence length="266" mass="29789">MKPGAAELDRRIAELLADPAHTGHPLREALEALWRHTAEQMARIERVTQLSDAYQSMAHERELGLCDQFDRQLRRLTRIARISDHYQNMMRDLNTALEETSSRDPLTGLLNRRALMDMIKQEVGRASRSNESFVVAMLDVDHFKAVNDRYGHETGDRALVELAGVLRESLRAGDLCGRWGGEEFLVMLPNTQPEAAQGVMDRLVGAVRGLAVAAGEHDVLRLTVSIGMAHYQSGETFSETLSRADQALYLAKQDGRDRVALGFPKR</sequence>
<dbReference type="GO" id="GO:0005886">
    <property type="term" value="C:plasma membrane"/>
    <property type="evidence" value="ECO:0007669"/>
    <property type="project" value="TreeGrafter"/>
</dbReference>
<dbReference type="SUPFAM" id="SSF55073">
    <property type="entry name" value="Nucleotide cyclase"/>
    <property type="match status" value="1"/>
</dbReference>
<evidence type="ECO:0000259" key="3">
    <source>
        <dbReference type="PROSITE" id="PS50887"/>
    </source>
</evidence>
<dbReference type="Proteomes" id="UP000239990">
    <property type="component" value="Unassembled WGS sequence"/>
</dbReference>
<dbReference type="Pfam" id="PF00990">
    <property type="entry name" value="GGDEF"/>
    <property type="match status" value="1"/>
</dbReference>
<dbReference type="InterPro" id="IPR043128">
    <property type="entry name" value="Rev_trsase/Diguanyl_cyclase"/>
</dbReference>
<dbReference type="PANTHER" id="PTHR45138">
    <property type="entry name" value="REGULATORY COMPONENTS OF SENSORY TRANSDUCTION SYSTEM"/>
    <property type="match status" value="1"/>
</dbReference>
<comment type="catalytic activity">
    <reaction evidence="2">
        <text>2 GTP = 3',3'-c-di-GMP + 2 diphosphate</text>
        <dbReference type="Rhea" id="RHEA:24898"/>
        <dbReference type="ChEBI" id="CHEBI:33019"/>
        <dbReference type="ChEBI" id="CHEBI:37565"/>
        <dbReference type="ChEBI" id="CHEBI:58805"/>
        <dbReference type="EC" id="2.7.7.65"/>
    </reaction>
</comment>
<evidence type="ECO:0000313" key="4">
    <source>
        <dbReference type="EMBL" id="PPA74163.1"/>
    </source>
</evidence>
<dbReference type="EC" id="2.7.7.65" evidence="1"/>
<dbReference type="PROSITE" id="PS50887">
    <property type="entry name" value="GGDEF"/>
    <property type="match status" value="1"/>
</dbReference>
<dbReference type="Gene3D" id="3.30.70.270">
    <property type="match status" value="1"/>
</dbReference>